<dbReference type="FunFam" id="3.20.20.70:FF:000059">
    <property type="entry name" value="N-ethylmaleimide reductase, FMN-linked"/>
    <property type="match status" value="1"/>
</dbReference>
<dbReference type="GO" id="GO:0010181">
    <property type="term" value="F:FMN binding"/>
    <property type="evidence" value="ECO:0007669"/>
    <property type="project" value="InterPro"/>
</dbReference>
<evidence type="ECO:0000256" key="2">
    <source>
        <dbReference type="ARBA" id="ARBA00005979"/>
    </source>
</evidence>
<proteinExistence type="inferred from homology"/>
<comment type="similarity">
    <text evidence="2">Belongs to the NADH:flavin oxidoreductase/NADH oxidase family.</text>
</comment>
<gene>
    <name evidence="5" type="ORF">MGR_1827</name>
</gene>
<dbReference type="GO" id="GO:0005829">
    <property type="term" value="C:cytosol"/>
    <property type="evidence" value="ECO:0007669"/>
    <property type="project" value="TreeGrafter"/>
</dbReference>
<accession>A4U2K9</accession>
<dbReference type="RefSeq" id="WP_106002579.1">
    <property type="nucleotide sequence ID" value="NZ_CP027527.1"/>
</dbReference>
<sequence>MTASALHPLFQPLHLGPITLANRIVMAPLTRNRADAGNVAAAITADYYAQRAGAGLIVAEGSQVSPMGQGYLATPGIHSSEQVTGWRRVTDAVHAAGGRIFLQLWHVGRVSHVSLLPGQAAPLAPSAVTANTKTYLGEGFVPVSAPRALDLAEIPGIVDDFRRGAANAALAGFDGVEIHAANGYLIDQFMKDGANKRNDAYGGSIDNRTRLLAEVAAAVCAEIGRDRVGVRLSPAGPINDCADTAPQALFELAVDKLESIGPVYIHMIEGITGATRDTDPVVDFQALRRRFSGVYMANNCLDLTSAQAAIDAQRADLVSFGRDFIANPDLVERLRGGAPLNALDRATLYGGGAKGYVDYPALAGS</sequence>
<protein>
    <submittedName>
        <fullName evidence="5">NADH:flavin oxidoreductase/NADH oxidase family</fullName>
    </submittedName>
</protein>
<dbReference type="PANTHER" id="PTHR22893">
    <property type="entry name" value="NADH OXIDOREDUCTASE-RELATED"/>
    <property type="match status" value="1"/>
</dbReference>
<evidence type="ECO:0000256" key="3">
    <source>
        <dbReference type="ARBA" id="ARBA00023002"/>
    </source>
</evidence>
<organism evidence="5">
    <name type="scientific">Magnetospirillum gryphiswaldense</name>
    <dbReference type="NCBI Taxonomy" id="55518"/>
    <lineage>
        <taxon>Bacteria</taxon>
        <taxon>Pseudomonadati</taxon>
        <taxon>Pseudomonadota</taxon>
        <taxon>Alphaproteobacteria</taxon>
        <taxon>Rhodospirillales</taxon>
        <taxon>Rhodospirillaceae</taxon>
        <taxon>Magnetospirillum</taxon>
    </lineage>
</organism>
<dbReference type="PANTHER" id="PTHR22893:SF91">
    <property type="entry name" value="NADPH DEHYDROGENASE 2-RELATED"/>
    <property type="match status" value="1"/>
</dbReference>
<dbReference type="InterPro" id="IPR001155">
    <property type="entry name" value="OxRdtase_FMN_N"/>
</dbReference>
<evidence type="ECO:0000256" key="1">
    <source>
        <dbReference type="ARBA" id="ARBA00001917"/>
    </source>
</evidence>
<dbReference type="Gene3D" id="3.20.20.70">
    <property type="entry name" value="Aldolase class I"/>
    <property type="match status" value="1"/>
</dbReference>
<dbReference type="AlphaFoldDB" id="A4U2K9"/>
<dbReference type="GO" id="GO:0016628">
    <property type="term" value="F:oxidoreductase activity, acting on the CH-CH group of donors, NAD or NADP as acceptor"/>
    <property type="evidence" value="ECO:0007669"/>
    <property type="project" value="UniProtKB-ARBA"/>
</dbReference>
<evidence type="ECO:0000313" key="5">
    <source>
        <dbReference type="EMBL" id="CAM77116.1"/>
    </source>
</evidence>
<comment type="cofactor">
    <cofactor evidence="1">
        <name>FMN</name>
        <dbReference type="ChEBI" id="CHEBI:58210"/>
    </cofactor>
</comment>
<reference evidence="5" key="1">
    <citation type="journal article" date="2007" name="J. Bacteriol.">
        <title>Comparative genome analysis of four magnetotactic bacteria reveals a complex set of group-specific genes implicated in magnetosome biomineralization and function.</title>
        <authorList>
            <person name="Richter M."/>
            <person name="Kube M."/>
            <person name="Bazylinski D.A."/>
            <person name="Lombardot T."/>
            <person name="Gloeckner F.O."/>
            <person name="Reinhardt R."/>
            <person name="Schueler D."/>
        </authorList>
    </citation>
    <scope>NUCLEOTIDE SEQUENCE</scope>
    <source>
        <strain evidence="5">MSR-1</strain>
    </source>
</reference>
<name>A4U2K9_9PROT</name>
<dbReference type="InterPro" id="IPR045247">
    <property type="entry name" value="Oye-like"/>
</dbReference>
<dbReference type="Pfam" id="PF00724">
    <property type="entry name" value="Oxidored_FMN"/>
    <property type="match status" value="1"/>
</dbReference>
<dbReference type="EMBL" id="CU459003">
    <property type="protein sequence ID" value="CAM77116.1"/>
    <property type="molecule type" value="Genomic_DNA"/>
</dbReference>
<dbReference type="SUPFAM" id="SSF51395">
    <property type="entry name" value="FMN-linked oxidoreductases"/>
    <property type="match status" value="1"/>
</dbReference>
<feature type="domain" description="NADH:flavin oxidoreductase/NADH oxidase N-terminal" evidence="4">
    <location>
        <begin position="9"/>
        <end position="340"/>
    </location>
</feature>
<dbReference type="CDD" id="cd02933">
    <property type="entry name" value="OYE_like_FMN"/>
    <property type="match status" value="1"/>
</dbReference>
<keyword evidence="3" id="KW-0560">Oxidoreductase</keyword>
<evidence type="ECO:0000259" key="4">
    <source>
        <dbReference type="Pfam" id="PF00724"/>
    </source>
</evidence>
<dbReference type="InterPro" id="IPR013785">
    <property type="entry name" value="Aldolase_TIM"/>
</dbReference>